<dbReference type="SUPFAM" id="SSF46894">
    <property type="entry name" value="C-terminal effector domain of the bipartite response regulators"/>
    <property type="match status" value="1"/>
</dbReference>
<accession>A0ABV4ITX6</accession>
<reference evidence="6 7" key="1">
    <citation type="journal article" date="2021" name="Res Sq">
        <title>Streptomyces Pimoensis sp. nov., Isolated From the Taklimakan Desert in Xinjiang, China.</title>
        <authorList>
            <person name="Zhang P."/>
            <person name="Luo X."/>
            <person name="Luo X."/>
            <person name="Liu Z."/>
            <person name="Xia Z."/>
            <person name="Wan C."/>
            <person name="zhang L."/>
        </authorList>
    </citation>
    <scope>NUCLEOTIDE SEQUENCE [LARGE SCALE GENOMIC DNA]</scope>
    <source>
        <strain evidence="6 7">TRM75549</strain>
    </source>
</reference>
<evidence type="ECO:0000256" key="1">
    <source>
        <dbReference type="ARBA" id="ARBA00023015"/>
    </source>
</evidence>
<evidence type="ECO:0000256" key="4">
    <source>
        <dbReference type="SAM" id="MobiDB-lite"/>
    </source>
</evidence>
<dbReference type="InterPro" id="IPR016032">
    <property type="entry name" value="Sig_transdc_resp-reg_C-effctor"/>
</dbReference>
<organism evidence="6 7">
    <name type="scientific">Streptomyces pimonensis</name>
    <dbReference type="NCBI Taxonomy" id="2860288"/>
    <lineage>
        <taxon>Bacteria</taxon>
        <taxon>Bacillati</taxon>
        <taxon>Actinomycetota</taxon>
        <taxon>Actinomycetes</taxon>
        <taxon>Kitasatosporales</taxon>
        <taxon>Streptomycetaceae</taxon>
        <taxon>Streptomyces</taxon>
    </lineage>
</organism>
<feature type="domain" description="HTH luxR-type" evidence="5">
    <location>
        <begin position="148"/>
        <end position="212"/>
    </location>
</feature>
<keyword evidence="7" id="KW-1185">Reference proteome</keyword>
<evidence type="ECO:0000256" key="3">
    <source>
        <dbReference type="ARBA" id="ARBA00023163"/>
    </source>
</evidence>
<evidence type="ECO:0000259" key="5">
    <source>
        <dbReference type="PROSITE" id="PS50043"/>
    </source>
</evidence>
<dbReference type="Gene3D" id="1.10.10.10">
    <property type="entry name" value="Winged helix-like DNA-binding domain superfamily/Winged helix DNA-binding domain"/>
    <property type="match status" value="1"/>
</dbReference>
<comment type="caution">
    <text evidence="6">The sequence shown here is derived from an EMBL/GenBank/DDBJ whole genome shotgun (WGS) entry which is preliminary data.</text>
</comment>
<dbReference type="CDD" id="cd06170">
    <property type="entry name" value="LuxR_C_like"/>
    <property type="match status" value="1"/>
</dbReference>
<evidence type="ECO:0000256" key="2">
    <source>
        <dbReference type="ARBA" id="ARBA00023125"/>
    </source>
</evidence>
<dbReference type="PRINTS" id="PR00038">
    <property type="entry name" value="HTHLUXR"/>
</dbReference>
<keyword evidence="3" id="KW-0804">Transcription</keyword>
<gene>
    <name evidence="6" type="ORF">KYY02_05170</name>
</gene>
<dbReference type="SMART" id="SM00421">
    <property type="entry name" value="HTH_LUXR"/>
    <property type="match status" value="1"/>
</dbReference>
<evidence type="ECO:0000313" key="7">
    <source>
        <dbReference type="Proteomes" id="UP001567537"/>
    </source>
</evidence>
<keyword evidence="1" id="KW-0805">Transcription regulation</keyword>
<dbReference type="PROSITE" id="PS50043">
    <property type="entry name" value="HTH_LUXR_2"/>
    <property type="match status" value="1"/>
</dbReference>
<dbReference type="Pfam" id="PF00196">
    <property type="entry name" value="GerE"/>
    <property type="match status" value="1"/>
</dbReference>
<dbReference type="InterPro" id="IPR036388">
    <property type="entry name" value="WH-like_DNA-bd_sf"/>
</dbReference>
<name>A0ABV4ITX6_9ACTN</name>
<keyword evidence="2" id="KW-0238">DNA-binding</keyword>
<evidence type="ECO:0000313" key="6">
    <source>
        <dbReference type="EMBL" id="MEZ3178124.1"/>
    </source>
</evidence>
<dbReference type="InterPro" id="IPR000792">
    <property type="entry name" value="Tscrpt_reg_LuxR_C"/>
</dbReference>
<protein>
    <submittedName>
        <fullName evidence="6">Helix-turn-helix transcriptional regulator</fullName>
    </submittedName>
</protein>
<dbReference type="EMBL" id="JAHWZY010000003">
    <property type="protein sequence ID" value="MEZ3178124.1"/>
    <property type="molecule type" value="Genomic_DNA"/>
</dbReference>
<dbReference type="PANTHER" id="PTHR44688:SF16">
    <property type="entry name" value="DNA-BINDING TRANSCRIPTIONAL ACTIVATOR DEVR_DOSR"/>
    <property type="match status" value="1"/>
</dbReference>
<proteinExistence type="predicted"/>
<feature type="region of interest" description="Disordered" evidence="4">
    <location>
        <begin position="1"/>
        <end position="44"/>
    </location>
</feature>
<dbReference type="Proteomes" id="UP001567537">
    <property type="component" value="Unassembled WGS sequence"/>
</dbReference>
<dbReference type="PANTHER" id="PTHR44688">
    <property type="entry name" value="DNA-BINDING TRANSCRIPTIONAL ACTIVATOR DEVR_DOSR"/>
    <property type="match status" value="1"/>
</dbReference>
<sequence length="212" mass="21606">MSVGLAPMGPACAGRSPQASEAPFHAGGTGPSAKAAAGGRRHGRPGLGHVLRAVVVLGDGERGQELRLLGRLEEGGRGTALLRQAVTVLRGSAHQLELARALLALAERLGGGAESEALAREAATLATACGAPWPVERAAAGGSSLLAVPAPEAVLTRTERRVAAFVCRGLTNQEIAEAMGVSSRAVEKHLTHSCRKLGIAGRRELITLISGT</sequence>